<sequence length="60" mass="6510">MEADTKRIPKKAQLSGKILDYKRIETSSGSRIDNEIPNADDCLISATEKKFSIPGSGTAI</sequence>
<dbReference type="AlphaFoldDB" id="W2TLM6"/>
<dbReference type="Proteomes" id="UP000053676">
    <property type="component" value="Unassembled WGS sequence"/>
</dbReference>
<gene>
    <name evidence="1" type="ORF">NECAME_08194</name>
</gene>
<evidence type="ECO:0000313" key="2">
    <source>
        <dbReference type="Proteomes" id="UP000053676"/>
    </source>
</evidence>
<name>W2TLM6_NECAM</name>
<evidence type="ECO:0000313" key="1">
    <source>
        <dbReference type="EMBL" id="ETN82041.1"/>
    </source>
</evidence>
<proteinExistence type="predicted"/>
<accession>W2TLM6</accession>
<dbReference type="EMBL" id="KI658586">
    <property type="protein sequence ID" value="ETN82041.1"/>
    <property type="molecule type" value="Genomic_DNA"/>
</dbReference>
<keyword evidence="2" id="KW-1185">Reference proteome</keyword>
<organism evidence="1 2">
    <name type="scientific">Necator americanus</name>
    <name type="common">Human hookworm</name>
    <dbReference type="NCBI Taxonomy" id="51031"/>
    <lineage>
        <taxon>Eukaryota</taxon>
        <taxon>Metazoa</taxon>
        <taxon>Ecdysozoa</taxon>
        <taxon>Nematoda</taxon>
        <taxon>Chromadorea</taxon>
        <taxon>Rhabditida</taxon>
        <taxon>Rhabditina</taxon>
        <taxon>Rhabditomorpha</taxon>
        <taxon>Strongyloidea</taxon>
        <taxon>Ancylostomatidae</taxon>
        <taxon>Bunostominae</taxon>
        <taxon>Necator</taxon>
    </lineage>
</organism>
<protein>
    <submittedName>
        <fullName evidence="1">Uncharacterized protein</fullName>
    </submittedName>
</protein>
<reference evidence="2" key="1">
    <citation type="journal article" date="2014" name="Nat. Genet.">
        <title>Genome of the human hookworm Necator americanus.</title>
        <authorList>
            <person name="Tang Y.T."/>
            <person name="Gao X."/>
            <person name="Rosa B.A."/>
            <person name="Abubucker S."/>
            <person name="Hallsworth-Pepin K."/>
            <person name="Martin J."/>
            <person name="Tyagi R."/>
            <person name="Heizer E."/>
            <person name="Zhang X."/>
            <person name="Bhonagiri-Palsikar V."/>
            <person name="Minx P."/>
            <person name="Warren W.C."/>
            <person name="Wang Q."/>
            <person name="Zhan B."/>
            <person name="Hotez P.J."/>
            <person name="Sternberg P.W."/>
            <person name="Dougall A."/>
            <person name="Gaze S.T."/>
            <person name="Mulvenna J."/>
            <person name="Sotillo J."/>
            <person name="Ranganathan S."/>
            <person name="Rabelo E.M."/>
            <person name="Wilson R.K."/>
            <person name="Felgner P.L."/>
            <person name="Bethony J."/>
            <person name="Hawdon J.M."/>
            <person name="Gasser R.B."/>
            <person name="Loukas A."/>
            <person name="Mitreva M."/>
        </authorList>
    </citation>
    <scope>NUCLEOTIDE SEQUENCE [LARGE SCALE GENOMIC DNA]</scope>
</reference>
<dbReference type="KEGG" id="nai:NECAME_08194"/>